<feature type="active site" description="Proton donor; for dehydratase activity" evidence="3">
    <location>
        <position position="303"/>
    </location>
</feature>
<dbReference type="InterPro" id="IPR049552">
    <property type="entry name" value="PKS_DH_N"/>
</dbReference>
<name>A0AAW1TDT0_9CHLO</name>
<dbReference type="Gene3D" id="3.10.129.10">
    <property type="entry name" value="Hotdog Thioesterase"/>
    <property type="match status" value="1"/>
</dbReference>
<dbReference type="PANTHER" id="PTHR43775">
    <property type="entry name" value="FATTY ACID SYNTHASE"/>
    <property type="match status" value="1"/>
</dbReference>
<reference evidence="6 7" key="1">
    <citation type="journal article" date="2024" name="Nat. Commun.">
        <title>Phylogenomics reveals the evolutionary origins of lichenization in chlorophyte algae.</title>
        <authorList>
            <person name="Puginier C."/>
            <person name="Libourel C."/>
            <person name="Otte J."/>
            <person name="Skaloud P."/>
            <person name="Haon M."/>
            <person name="Grisel S."/>
            <person name="Petersen M."/>
            <person name="Berrin J.G."/>
            <person name="Delaux P.M."/>
            <person name="Dal Grande F."/>
            <person name="Keller J."/>
        </authorList>
    </citation>
    <scope>NUCLEOTIDE SEQUENCE [LARGE SCALE GENOMIC DNA]</scope>
    <source>
        <strain evidence="6 7">SAG 2523</strain>
    </source>
</reference>
<sequence length="694" mass="70718">MPISSNDLSFPGVAIQRQQAPIPNFSTSSSAAGISAFAFQGTNAHIVLLPDAAGSTSRGSHPPRQAAEWQHGRYWYLPPPHSLLACFSWCSPSQQAQWDLQLGQPKQSFLWDHQVSGRILFPAAAMLEATRSAGAYLLDGVKTPSVSLILLHAAIPAAFELPSPSSSTPAHALSARVLVDVSGNTIGSTSMRSTSVSGMAVTHLRASLASCQSLASHGSPALDPKTKDQPSSKLSSHASPLRAAQKVVAAVFAGNKPQGLGRLQGVSDNGNLGGMERVACPVAEASSPSEAGQGFSIHPAAADSCMHVGTLCGTPDGRIRVPGALGAFLAEPLGSQAAASGSGRWAIGVGDIRLHRPVTSSAQGPPDRSSAQLCGSFLASLVRVAAAEMPGHTWRVTAADLQGRPAAALEPSGPFDEHRVENGTMWQPALKETSRASHAGATEASSNAENYAISGGVGALGLLMAHWACQHTAGPCLSLLSRGGRGGDQTSLTSLIGPGSQGLVMICKGDVGCSADSRLAFGCGQKSLASILLHAGGVLSDGLIAKQTPAKLRAVCAPKGRACKSVQWGPWGGGGMAAGDLVLAARLERSGLRLLSPTAGLQALATAAFDYPTIQALASHIAGQLKPSTTAPSQQRRQAAARVALPASTSAQADGPDRAAILSELAAIVSSIVGADVAADQPLMQACAGLALLS</sequence>
<evidence type="ECO:0000256" key="1">
    <source>
        <dbReference type="ARBA" id="ARBA00022450"/>
    </source>
</evidence>
<dbReference type="GO" id="GO:0004312">
    <property type="term" value="F:fatty acid synthase activity"/>
    <property type="evidence" value="ECO:0007669"/>
    <property type="project" value="TreeGrafter"/>
</dbReference>
<dbReference type="PROSITE" id="PS52019">
    <property type="entry name" value="PKS_MFAS_DH"/>
    <property type="match status" value="1"/>
</dbReference>
<keyword evidence="7" id="KW-1185">Reference proteome</keyword>
<accession>A0AAW1TDT0</accession>
<evidence type="ECO:0000256" key="3">
    <source>
        <dbReference type="PROSITE-ProRule" id="PRU01363"/>
    </source>
</evidence>
<dbReference type="InterPro" id="IPR050091">
    <property type="entry name" value="PKS_NRPS_Biosynth_Enz"/>
</dbReference>
<organism evidence="6 7">
    <name type="scientific">Apatococcus fuscideae</name>
    <dbReference type="NCBI Taxonomy" id="2026836"/>
    <lineage>
        <taxon>Eukaryota</taxon>
        <taxon>Viridiplantae</taxon>
        <taxon>Chlorophyta</taxon>
        <taxon>core chlorophytes</taxon>
        <taxon>Trebouxiophyceae</taxon>
        <taxon>Chlorellales</taxon>
        <taxon>Chlorellaceae</taxon>
        <taxon>Apatococcus</taxon>
    </lineage>
</organism>
<dbReference type="PANTHER" id="PTHR43775:SF37">
    <property type="entry name" value="SI:DKEY-61P9.11"/>
    <property type="match status" value="1"/>
</dbReference>
<evidence type="ECO:0000256" key="2">
    <source>
        <dbReference type="ARBA" id="ARBA00022553"/>
    </source>
</evidence>
<feature type="domain" description="PKS/mFAS DH" evidence="5">
    <location>
        <begin position="81"/>
        <end position="387"/>
    </location>
</feature>
<evidence type="ECO:0000256" key="4">
    <source>
        <dbReference type="SAM" id="MobiDB-lite"/>
    </source>
</evidence>
<proteinExistence type="predicted"/>
<dbReference type="GO" id="GO:0006633">
    <property type="term" value="P:fatty acid biosynthetic process"/>
    <property type="evidence" value="ECO:0007669"/>
    <property type="project" value="TreeGrafter"/>
</dbReference>
<dbReference type="InterPro" id="IPR013968">
    <property type="entry name" value="PKS_KR"/>
</dbReference>
<dbReference type="Pfam" id="PF21089">
    <property type="entry name" value="PKS_DH_N"/>
    <property type="match status" value="1"/>
</dbReference>
<feature type="active site" description="Proton acceptor; for dehydratase activity" evidence="3">
    <location>
        <position position="113"/>
    </location>
</feature>
<dbReference type="Gene3D" id="3.40.50.720">
    <property type="entry name" value="NAD(P)-binding Rossmann-like Domain"/>
    <property type="match status" value="2"/>
</dbReference>
<keyword evidence="2" id="KW-0597">Phosphoprotein</keyword>
<comment type="caution">
    <text evidence="6">The sequence shown here is derived from an EMBL/GenBank/DDBJ whole genome shotgun (WGS) entry which is preliminary data.</text>
</comment>
<feature type="region of interest" description="Disordered" evidence="4">
    <location>
        <begin position="215"/>
        <end position="239"/>
    </location>
</feature>
<dbReference type="InterPro" id="IPR049900">
    <property type="entry name" value="PKS_mFAS_DH"/>
</dbReference>
<evidence type="ECO:0000313" key="6">
    <source>
        <dbReference type="EMBL" id="KAK9866519.1"/>
    </source>
</evidence>
<feature type="region of interest" description="N-terminal hotdog fold" evidence="3">
    <location>
        <begin position="81"/>
        <end position="215"/>
    </location>
</feature>
<dbReference type="AlphaFoldDB" id="A0AAW1TDT0"/>
<dbReference type="Pfam" id="PF08659">
    <property type="entry name" value="KR"/>
    <property type="match status" value="1"/>
</dbReference>
<keyword evidence="1" id="KW-0596">Phosphopantetheine</keyword>
<protein>
    <recommendedName>
        <fullName evidence="5">PKS/mFAS DH domain-containing protein</fullName>
    </recommendedName>
</protein>
<dbReference type="Proteomes" id="UP001485043">
    <property type="component" value="Unassembled WGS sequence"/>
</dbReference>
<evidence type="ECO:0000313" key="7">
    <source>
        <dbReference type="Proteomes" id="UP001485043"/>
    </source>
</evidence>
<evidence type="ECO:0000259" key="5">
    <source>
        <dbReference type="PROSITE" id="PS52019"/>
    </source>
</evidence>
<dbReference type="EMBL" id="JALJOV010000155">
    <property type="protein sequence ID" value="KAK9866519.1"/>
    <property type="molecule type" value="Genomic_DNA"/>
</dbReference>
<feature type="region of interest" description="C-terminal hotdog fold" evidence="3">
    <location>
        <begin position="239"/>
        <end position="387"/>
    </location>
</feature>
<gene>
    <name evidence="6" type="ORF">WJX84_001677</name>
</gene>